<evidence type="ECO:0000313" key="1">
    <source>
        <dbReference type="EMBL" id="BBI91671.1"/>
    </source>
</evidence>
<name>A0A455VRI0_9GAMM</name>
<organism evidence="1 2">
    <name type="scientific">Serratia symbiotica</name>
    <dbReference type="NCBI Taxonomy" id="138074"/>
    <lineage>
        <taxon>Bacteria</taxon>
        <taxon>Pseudomonadati</taxon>
        <taxon>Pseudomonadota</taxon>
        <taxon>Gammaproteobacteria</taxon>
        <taxon>Enterobacterales</taxon>
        <taxon>Yersiniaceae</taxon>
        <taxon>Serratia</taxon>
    </lineage>
</organism>
<protein>
    <submittedName>
        <fullName evidence="1">Uncharacterized protein</fullName>
    </submittedName>
</protein>
<gene>
    <name evidence="1" type="ORF">SSYIS1_09550</name>
</gene>
<accession>A0A455VRI0</accession>
<reference evidence="1 2" key="1">
    <citation type="submission" date="2019-03" db="EMBL/GenBank/DDBJ databases">
        <title>The genome sequence of Candidatus Serratia symbiotica strain IS.</title>
        <authorList>
            <person name="Nikoh N."/>
            <person name="Koga R."/>
            <person name="Oshima K."/>
            <person name="Hattori M."/>
            <person name="Fukatsu T."/>
        </authorList>
    </citation>
    <scope>NUCLEOTIDE SEQUENCE [LARGE SCALE GENOMIC DNA]</scope>
    <source>
        <strain evidence="1 2">IS</strain>
    </source>
</reference>
<dbReference type="Proteomes" id="UP000324392">
    <property type="component" value="Chromosome"/>
</dbReference>
<sequence length="39" mass="4296">MRYCDFEEFVALMVTTLYFAEVNGTGLPLNDLIAPAAAK</sequence>
<evidence type="ECO:0000313" key="2">
    <source>
        <dbReference type="Proteomes" id="UP000324392"/>
    </source>
</evidence>
<proteinExistence type="predicted"/>
<dbReference type="EMBL" id="AP019531">
    <property type="protein sequence ID" value="BBI91671.1"/>
    <property type="molecule type" value="Genomic_DNA"/>
</dbReference>
<dbReference type="AlphaFoldDB" id="A0A455VRI0"/>